<sequence>RHCSFRLYPSNDLNSIMGIEPPATDEEWARCFGEYRSLSSQNSRRKRIADTINEVVTATTDCNENSGSNDTEFRYRLWVPPRMPRVSKIARDITDKFCAKMRAMPACEREKLEKPLLESLGRRPIFPPPNRQRRDEEITDRPQLPEKQRKEGSGCTMSRFSELSRLLSSRPEQSDMAPTDEGDSNLTTSALTSSYSTSIAHNHHQSVSDLFRSDTSMNVSSSDLPNSQSSLLTSTTDLSRWSSTILSSAPSRTTTSEAERANNVSAESDEVLDTTPPPSRRRDSFDGTNCRSKTYITKAKIKNLTKMSEAQPTISPSQKQPRRGRKPTQKKRTVKGRANKTSNRQLSSKRMNASEKVKSWIANNQISREDFANKPYRRGCGRPPKTVGANKSRSQAEQQTPRLRPFIPRRAKSKGS</sequence>
<evidence type="ECO:0000313" key="3">
    <source>
        <dbReference type="WBParaSite" id="HCON_00059650-00001"/>
    </source>
</evidence>
<feature type="compositionally biased region" description="Polar residues" evidence="1">
    <location>
        <begin position="286"/>
        <end position="295"/>
    </location>
</feature>
<feature type="compositionally biased region" description="Polar residues" evidence="1">
    <location>
        <begin position="389"/>
        <end position="401"/>
    </location>
</feature>
<feature type="compositionally biased region" description="Low complexity" evidence="1">
    <location>
        <begin position="220"/>
        <end position="244"/>
    </location>
</feature>
<feature type="compositionally biased region" description="Polar residues" evidence="1">
    <location>
        <begin position="305"/>
        <end position="319"/>
    </location>
</feature>
<feature type="compositionally biased region" description="Basic and acidic residues" evidence="1">
    <location>
        <begin position="132"/>
        <end position="152"/>
    </location>
</feature>
<evidence type="ECO:0000256" key="1">
    <source>
        <dbReference type="SAM" id="MobiDB-lite"/>
    </source>
</evidence>
<feature type="compositionally biased region" description="Polar residues" evidence="1">
    <location>
        <begin position="245"/>
        <end position="266"/>
    </location>
</feature>
<evidence type="ECO:0000313" key="2">
    <source>
        <dbReference type="Proteomes" id="UP000025227"/>
    </source>
</evidence>
<protein>
    <submittedName>
        <fullName evidence="3">Protein kibra</fullName>
    </submittedName>
</protein>
<dbReference type="Proteomes" id="UP000025227">
    <property type="component" value="Unplaced"/>
</dbReference>
<feature type="region of interest" description="Disordered" evidence="1">
    <location>
        <begin position="118"/>
        <end position="189"/>
    </location>
</feature>
<organism evidence="2 3">
    <name type="scientific">Haemonchus contortus</name>
    <name type="common">Barber pole worm</name>
    <dbReference type="NCBI Taxonomy" id="6289"/>
    <lineage>
        <taxon>Eukaryota</taxon>
        <taxon>Metazoa</taxon>
        <taxon>Ecdysozoa</taxon>
        <taxon>Nematoda</taxon>
        <taxon>Chromadorea</taxon>
        <taxon>Rhabditida</taxon>
        <taxon>Rhabditina</taxon>
        <taxon>Rhabditomorpha</taxon>
        <taxon>Strongyloidea</taxon>
        <taxon>Trichostrongylidae</taxon>
        <taxon>Haemonchus</taxon>
    </lineage>
</organism>
<feature type="region of interest" description="Disordered" evidence="1">
    <location>
        <begin position="216"/>
        <end position="416"/>
    </location>
</feature>
<feature type="compositionally biased region" description="Basic residues" evidence="1">
    <location>
        <begin position="320"/>
        <end position="338"/>
    </location>
</feature>
<dbReference type="AlphaFoldDB" id="A0A7I4Y8H5"/>
<name>A0A7I4Y8H5_HAECO</name>
<dbReference type="WBParaSite" id="HCON_00059650-00001">
    <property type="protein sequence ID" value="HCON_00059650-00001"/>
    <property type="gene ID" value="HCON_00059650"/>
</dbReference>
<accession>A0A7I4Y8H5</accession>
<feature type="compositionally biased region" description="Basic residues" evidence="1">
    <location>
        <begin position="407"/>
        <end position="416"/>
    </location>
</feature>
<proteinExistence type="predicted"/>
<reference evidence="3" key="1">
    <citation type="submission" date="2020-12" db="UniProtKB">
        <authorList>
            <consortium name="WormBaseParasite"/>
        </authorList>
    </citation>
    <scope>IDENTIFICATION</scope>
    <source>
        <strain evidence="3">MHco3</strain>
    </source>
</reference>
<keyword evidence="2" id="KW-1185">Reference proteome</keyword>
<feature type="compositionally biased region" description="Low complexity" evidence="1">
    <location>
        <begin position="158"/>
        <end position="170"/>
    </location>
</feature>
<feature type="compositionally biased region" description="Polar residues" evidence="1">
    <location>
        <begin position="339"/>
        <end position="351"/>
    </location>
</feature>